<evidence type="ECO:0000313" key="9">
    <source>
        <dbReference type="EMBL" id="CCC93318.1"/>
    </source>
</evidence>
<dbReference type="GO" id="GO:0000723">
    <property type="term" value="P:telomere maintenance"/>
    <property type="evidence" value="ECO:0007669"/>
    <property type="project" value="InterPro"/>
</dbReference>
<keyword evidence="6" id="KW-0547">Nucleotide-binding</keyword>
<sequence length="769" mass="85908">MSLHKPKMTPSSVRGRIRVTAEDGERIGPWGGTECFLSRQVGIGPCLVVRSSRHKRHQGTFFRLVGVQEVISTYTMEGKLTVVVPHEKRLCTLFIETGDDIGALQMMAATLQDRSQWKDMERNVACKKARRSRTTIARDRQVNDAFEGYDYDDGCDERDWVSDDDKAAEKVEHSGANQAGIEEKYRKEVEAMLHIQQEHGNGLLHVGSSWNSTGMEWTSELTEATRLVCSGNNVFITGSAGTGKTKWLTHLIKNVLPQDESTVVTAATGIASRQLNGCTIHSFAGIGRGEGGLAKVYNRVKSRQDIVRSWRQCKVLIIDEIGVISPELFSMLDEIARRLREAPDKPFGGIQVILLGDFLQLPPVNPAATGNEWSSGNGPVVAGNEAKWCFESPSWDELQLALVEFQKSYRHEKDPEFAQCLDDIRFGRYTRRVERIMKECCAASVGKEHNIEPTMLVARRMEAARHNEERLKLLDYNTFHRYTSEDTLNVPNVNLDKEVSLQQWLELRVGAQVVLLASIPDAPYLANGDQGIVVSFVEKAPNHYLPVVCFTESNEEVLIPVVKMDVLSHDGRVIASREQIPLQLSWAMTVHRAQGMTLPLVRVHLDRSFFDSGQAYVAVSRVRQRKDLLLSKFDPEAILADGRAVAFYEKHFPRKPRSDGTAEDELVAAPRKRPRPYEGEGGDDVRGGAMNDGSQGAQADFAGNQQFSSQKSDVASLILRPLSRKFPLEQLPRMSDCAIPTLTQESGTGENNSQTLRSFSQRALMIDDE</sequence>
<accession>G0UVA3</accession>
<evidence type="ECO:0000256" key="1">
    <source>
        <dbReference type="ARBA" id="ARBA00001946"/>
    </source>
</evidence>
<dbReference type="PANTHER" id="PTHR47642">
    <property type="entry name" value="ATP-DEPENDENT DNA HELICASE"/>
    <property type="match status" value="1"/>
</dbReference>
<evidence type="ECO:0000256" key="3">
    <source>
        <dbReference type="ARBA" id="ARBA00011245"/>
    </source>
</evidence>
<feature type="domain" description="DNA helicase Pif1-like DEAD-box helicase" evidence="8">
    <location>
        <begin position="230"/>
        <end position="372"/>
    </location>
</feature>
<dbReference type="InterPro" id="IPR051055">
    <property type="entry name" value="PIF1_helicase"/>
</dbReference>
<evidence type="ECO:0000256" key="7">
    <source>
        <dbReference type="SAM" id="MobiDB-lite"/>
    </source>
</evidence>
<feature type="compositionally biased region" description="Polar residues" evidence="7">
    <location>
        <begin position="741"/>
        <end position="761"/>
    </location>
</feature>
<dbReference type="VEuPathDB" id="TriTrypDB:TcIL3000_10_770"/>
<dbReference type="CDD" id="cd18037">
    <property type="entry name" value="DEXSc_Pif1_like"/>
    <property type="match status" value="1"/>
</dbReference>
<evidence type="ECO:0000259" key="8">
    <source>
        <dbReference type="Pfam" id="PF05970"/>
    </source>
</evidence>
<comment type="catalytic activity">
    <reaction evidence="5 6">
        <text>ATP + H2O = ADP + phosphate + H(+)</text>
        <dbReference type="Rhea" id="RHEA:13065"/>
        <dbReference type="ChEBI" id="CHEBI:15377"/>
        <dbReference type="ChEBI" id="CHEBI:15378"/>
        <dbReference type="ChEBI" id="CHEBI:30616"/>
        <dbReference type="ChEBI" id="CHEBI:43474"/>
        <dbReference type="ChEBI" id="CHEBI:456216"/>
        <dbReference type="EC" id="5.6.2.3"/>
    </reaction>
</comment>
<dbReference type="EC" id="5.6.2.3" evidence="6"/>
<dbReference type="PANTHER" id="PTHR47642:SF5">
    <property type="entry name" value="ATP-DEPENDENT DNA HELICASE"/>
    <property type="match status" value="1"/>
</dbReference>
<feature type="compositionally biased region" description="Basic and acidic residues" evidence="7">
    <location>
        <begin position="675"/>
        <end position="686"/>
    </location>
</feature>
<dbReference type="CDD" id="cd18809">
    <property type="entry name" value="SF1_C_RecD"/>
    <property type="match status" value="1"/>
</dbReference>
<dbReference type="GO" id="GO:0043139">
    <property type="term" value="F:5'-3' DNA helicase activity"/>
    <property type="evidence" value="ECO:0007669"/>
    <property type="project" value="UniProtKB-EC"/>
</dbReference>
<evidence type="ECO:0000256" key="5">
    <source>
        <dbReference type="ARBA" id="ARBA00048954"/>
    </source>
</evidence>
<comment type="similarity">
    <text evidence="2">Belongs to the helicase family. PIF1 subfamily.</text>
</comment>
<keyword evidence="6" id="KW-0347">Helicase</keyword>
<dbReference type="InterPro" id="IPR027417">
    <property type="entry name" value="P-loop_NTPase"/>
</dbReference>
<keyword evidence="6" id="KW-0067">ATP-binding</keyword>
<dbReference type="SUPFAM" id="SSF52540">
    <property type="entry name" value="P-loop containing nucleoside triphosphate hydrolases"/>
    <property type="match status" value="2"/>
</dbReference>
<name>G0UVA3_TRYCI</name>
<evidence type="ECO:0000256" key="4">
    <source>
        <dbReference type="ARBA" id="ARBA00023172"/>
    </source>
</evidence>
<dbReference type="GO" id="GO:0016887">
    <property type="term" value="F:ATP hydrolysis activity"/>
    <property type="evidence" value="ECO:0007669"/>
    <property type="project" value="RHEA"/>
</dbReference>
<keyword evidence="6" id="KW-0234">DNA repair</keyword>
<feature type="region of interest" description="Disordered" evidence="7">
    <location>
        <begin position="741"/>
        <end position="769"/>
    </location>
</feature>
<dbReference type="InterPro" id="IPR010285">
    <property type="entry name" value="DNA_helicase_pif1-like_DEAD"/>
</dbReference>
<dbReference type="Gene3D" id="3.40.50.300">
    <property type="entry name" value="P-loop containing nucleotide triphosphate hydrolases"/>
    <property type="match status" value="1"/>
</dbReference>
<dbReference type="Pfam" id="PF05970">
    <property type="entry name" value="PIF1"/>
    <property type="match status" value="1"/>
</dbReference>
<proteinExistence type="inferred from homology"/>
<dbReference type="GO" id="GO:0006310">
    <property type="term" value="P:DNA recombination"/>
    <property type="evidence" value="ECO:0007669"/>
    <property type="project" value="UniProtKB-KW"/>
</dbReference>
<comment type="subunit">
    <text evidence="3">Monomer.</text>
</comment>
<keyword evidence="4 6" id="KW-0233">DNA recombination</keyword>
<evidence type="ECO:0000256" key="2">
    <source>
        <dbReference type="ARBA" id="ARBA00009781"/>
    </source>
</evidence>
<evidence type="ECO:0000256" key="6">
    <source>
        <dbReference type="RuleBase" id="RU363044"/>
    </source>
</evidence>
<feature type="region of interest" description="Disordered" evidence="7">
    <location>
        <begin position="654"/>
        <end position="699"/>
    </location>
</feature>
<dbReference type="GO" id="GO:0006281">
    <property type="term" value="P:DNA repair"/>
    <property type="evidence" value="ECO:0007669"/>
    <property type="project" value="UniProtKB-KW"/>
</dbReference>
<keyword evidence="6" id="KW-0378">Hydrolase</keyword>
<comment type="cofactor">
    <cofactor evidence="1 6">
        <name>Mg(2+)</name>
        <dbReference type="ChEBI" id="CHEBI:18420"/>
    </cofactor>
</comment>
<keyword evidence="6" id="KW-0227">DNA damage</keyword>
<organism evidence="9">
    <name type="scientific">Trypanosoma congolense (strain IL3000)</name>
    <dbReference type="NCBI Taxonomy" id="1068625"/>
    <lineage>
        <taxon>Eukaryota</taxon>
        <taxon>Discoba</taxon>
        <taxon>Euglenozoa</taxon>
        <taxon>Kinetoplastea</taxon>
        <taxon>Metakinetoplastina</taxon>
        <taxon>Trypanosomatida</taxon>
        <taxon>Trypanosomatidae</taxon>
        <taxon>Trypanosoma</taxon>
        <taxon>Nannomonas</taxon>
    </lineage>
</organism>
<protein>
    <recommendedName>
        <fullName evidence="6">ATP-dependent DNA helicase</fullName>
        <ecNumber evidence="6">5.6.2.3</ecNumber>
    </recommendedName>
</protein>
<reference evidence="9" key="1">
    <citation type="journal article" date="2012" name="Proc. Natl. Acad. Sci. U.S.A.">
        <title>Antigenic diversity is generated by distinct evolutionary mechanisms in African trypanosome species.</title>
        <authorList>
            <person name="Jackson A.P."/>
            <person name="Berry A."/>
            <person name="Aslett M."/>
            <person name="Allison H.C."/>
            <person name="Burton P."/>
            <person name="Vavrova-Anderson J."/>
            <person name="Brown R."/>
            <person name="Browne H."/>
            <person name="Corton N."/>
            <person name="Hauser H."/>
            <person name="Gamble J."/>
            <person name="Gilderthorp R."/>
            <person name="Marcello L."/>
            <person name="McQuillan J."/>
            <person name="Otto T.D."/>
            <person name="Quail M.A."/>
            <person name="Sanders M.J."/>
            <person name="van Tonder A."/>
            <person name="Ginger M.L."/>
            <person name="Field M.C."/>
            <person name="Barry J.D."/>
            <person name="Hertz-Fowler C."/>
            <person name="Berriman M."/>
        </authorList>
    </citation>
    <scope>NUCLEOTIDE SEQUENCE</scope>
    <source>
        <strain evidence="9">IL3000</strain>
    </source>
</reference>
<dbReference type="AlphaFoldDB" id="G0UVA3"/>
<dbReference type="GO" id="GO:0005524">
    <property type="term" value="F:ATP binding"/>
    <property type="evidence" value="ECO:0007669"/>
    <property type="project" value="UniProtKB-KW"/>
</dbReference>
<gene>
    <name evidence="9" type="ORF">TCIL3000_10_770</name>
</gene>
<dbReference type="EMBL" id="HE575323">
    <property type="protein sequence ID" value="CCC93318.1"/>
    <property type="molecule type" value="Genomic_DNA"/>
</dbReference>